<protein>
    <submittedName>
        <fullName evidence="1">Uncharacterized protein</fullName>
    </submittedName>
</protein>
<organism evidence="1 2">
    <name type="scientific">Micromonospora coerulea</name>
    <dbReference type="NCBI Taxonomy" id="47856"/>
    <lineage>
        <taxon>Bacteria</taxon>
        <taxon>Bacillati</taxon>
        <taxon>Actinomycetota</taxon>
        <taxon>Actinomycetes</taxon>
        <taxon>Micromonosporales</taxon>
        <taxon>Micromonosporaceae</taxon>
        <taxon>Micromonospora</taxon>
    </lineage>
</organism>
<evidence type="ECO:0000313" key="1">
    <source>
        <dbReference type="EMBL" id="GAA4567357.1"/>
    </source>
</evidence>
<reference evidence="2" key="1">
    <citation type="journal article" date="2019" name="Int. J. Syst. Evol. Microbiol.">
        <title>The Global Catalogue of Microorganisms (GCM) 10K type strain sequencing project: providing services to taxonomists for standard genome sequencing and annotation.</title>
        <authorList>
            <consortium name="The Broad Institute Genomics Platform"/>
            <consortium name="The Broad Institute Genome Sequencing Center for Infectious Disease"/>
            <person name="Wu L."/>
            <person name="Ma J."/>
        </authorList>
    </citation>
    <scope>NUCLEOTIDE SEQUENCE [LARGE SCALE GENOMIC DNA]</scope>
    <source>
        <strain evidence="2">JCM 3175</strain>
    </source>
</reference>
<gene>
    <name evidence="1" type="ORF">GCM10023176_19430</name>
</gene>
<keyword evidence="2" id="KW-1185">Reference proteome</keyword>
<dbReference type="EMBL" id="BAABGU010000008">
    <property type="protein sequence ID" value="GAA4567357.1"/>
    <property type="molecule type" value="Genomic_DNA"/>
</dbReference>
<sequence>MDLSRLHRQIDVVVGDQITEPLGDAAQFESQRNLLECERWCSVAAAAPGTEPARRRMERIGRPGGAGVPAYAEAAGSSSPVPAGLRCR</sequence>
<accession>A0ABP8SFR1</accession>
<dbReference type="Proteomes" id="UP001500307">
    <property type="component" value="Unassembled WGS sequence"/>
</dbReference>
<proteinExistence type="predicted"/>
<comment type="caution">
    <text evidence="1">The sequence shown here is derived from an EMBL/GenBank/DDBJ whole genome shotgun (WGS) entry which is preliminary data.</text>
</comment>
<evidence type="ECO:0000313" key="2">
    <source>
        <dbReference type="Proteomes" id="UP001500307"/>
    </source>
</evidence>
<name>A0ABP8SFR1_9ACTN</name>